<dbReference type="InterPro" id="IPR021796">
    <property type="entry name" value="Tll0287-like_dom"/>
</dbReference>
<dbReference type="PROSITE" id="PS50885">
    <property type="entry name" value="HAMP"/>
    <property type="match status" value="1"/>
</dbReference>
<evidence type="ECO:0000313" key="10">
    <source>
        <dbReference type="Proteomes" id="UP000715965"/>
    </source>
</evidence>
<keyword evidence="7" id="KW-0472">Membrane</keyword>
<evidence type="ECO:0000256" key="6">
    <source>
        <dbReference type="ARBA" id="ARBA00023012"/>
    </source>
</evidence>
<dbReference type="PANTHER" id="PTHR45436:SF5">
    <property type="entry name" value="SENSOR HISTIDINE KINASE TRCS"/>
    <property type="match status" value="1"/>
</dbReference>
<dbReference type="EC" id="2.7.13.3" evidence="2"/>
<dbReference type="Pfam" id="PF11845">
    <property type="entry name" value="Tll0287-like"/>
    <property type="match status" value="1"/>
</dbReference>
<keyword evidence="10" id="KW-1185">Reference proteome</keyword>
<accession>A0ABR9SBI5</accession>
<name>A0ABR9SBI5_9BURK</name>
<dbReference type="Pfam" id="PF00672">
    <property type="entry name" value="HAMP"/>
    <property type="match status" value="1"/>
</dbReference>
<dbReference type="InterPro" id="IPR003660">
    <property type="entry name" value="HAMP_dom"/>
</dbReference>
<evidence type="ECO:0000256" key="1">
    <source>
        <dbReference type="ARBA" id="ARBA00000085"/>
    </source>
</evidence>
<dbReference type="SUPFAM" id="SSF158472">
    <property type="entry name" value="HAMP domain-like"/>
    <property type="match status" value="1"/>
</dbReference>
<evidence type="ECO:0000256" key="3">
    <source>
        <dbReference type="ARBA" id="ARBA00022553"/>
    </source>
</evidence>
<evidence type="ECO:0000313" key="9">
    <source>
        <dbReference type="EMBL" id="MBE7939711.1"/>
    </source>
</evidence>
<dbReference type="Gene3D" id="6.10.340.10">
    <property type="match status" value="1"/>
</dbReference>
<gene>
    <name evidence="9" type="ORF">IM725_03875</name>
</gene>
<keyword evidence="7" id="KW-0812">Transmembrane</keyword>
<dbReference type="CDD" id="cd06225">
    <property type="entry name" value="HAMP"/>
    <property type="match status" value="1"/>
</dbReference>
<dbReference type="SMART" id="SM00304">
    <property type="entry name" value="HAMP"/>
    <property type="match status" value="1"/>
</dbReference>
<evidence type="ECO:0000256" key="2">
    <source>
        <dbReference type="ARBA" id="ARBA00012438"/>
    </source>
</evidence>
<dbReference type="Proteomes" id="UP000715965">
    <property type="component" value="Unassembled WGS sequence"/>
</dbReference>
<feature type="transmembrane region" description="Helical" evidence="7">
    <location>
        <begin position="211"/>
        <end position="235"/>
    </location>
</feature>
<comment type="caution">
    <text evidence="9">The sequence shown here is derived from an EMBL/GenBank/DDBJ whole genome shotgun (WGS) entry which is preliminary data.</text>
</comment>
<comment type="catalytic activity">
    <reaction evidence="1">
        <text>ATP + protein L-histidine = ADP + protein N-phospho-L-histidine.</text>
        <dbReference type="EC" id="2.7.13.3"/>
    </reaction>
</comment>
<keyword evidence="3" id="KW-0597">Phosphoprotein</keyword>
<protein>
    <recommendedName>
        <fullName evidence="2">histidine kinase</fullName>
        <ecNumber evidence="2">2.7.13.3</ecNumber>
    </recommendedName>
</protein>
<keyword evidence="4" id="KW-0808">Transferase</keyword>
<reference evidence="9 10" key="1">
    <citation type="submission" date="2020-10" db="EMBL/GenBank/DDBJ databases">
        <title>Draft genome of Ramlibacter aquaticus LMG 30558.</title>
        <authorList>
            <person name="Props R."/>
        </authorList>
    </citation>
    <scope>NUCLEOTIDE SEQUENCE [LARGE SCALE GENOMIC DNA]</scope>
    <source>
        <strain evidence="9 10">LMG 30558</strain>
    </source>
</reference>
<evidence type="ECO:0000256" key="7">
    <source>
        <dbReference type="SAM" id="Phobius"/>
    </source>
</evidence>
<dbReference type="PANTHER" id="PTHR45436">
    <property type="entry name" value="SENSOR HISTIDINE KINASE YKOH"/>
    <property type="match status" value="1"/>
</dbReference>
<keyword evidence="7" id="KW-1133">Transmembrane helix</keyword>
<evidence type="ECO:0000259" key="8">
    <source>
        <dbReference type="PROSITE" id="PS50885"/>
    </source>
</evidence>
<sequence>MGLRMKFNFALAGVLLAGMALAGWVVDRRLKANAREEVLREAGLMMEAAIAVRTYTVDQVRPFLAPQMEQRFLPQTVPAYAATETLAALRGTHPGYRYKEAVLNPTNPRDLANGWEVDLVERFRTSAKETEAVGQLDGSRPVLYIARPIRISNGACLQCHSTPAAAPPSMRRIYGDRGGFGWQHGETVGAQVVTVPMEVPLARAQQALQTFMVSLLGVFAALFVVLNLMLSWLIVAPVRRLSVAADRVSTGDFQLPELTARGHDEIATLANSFNRLRRSLEKAMQMLSKH</sequence>
<dbReference type="InterPro" id="IPR050428">
    <property type="entry name" value="TCS_sensor_his_kinase"/>
</dbReference>
<feature type="domain" description="HAMP" evidence="8">
    <location>
        <begin position="232"/>
        <end position="285"/>
    </location>
</feature>
<keyword evidence="6" id="KW-0902">Two-component regulatory system</keyword>
<evidence type="ECO:0000256" key="5">
    <source>
        <dbReference type="ARBA" id="ARBA00022777"/>
    </source>
</evidence>
<organism evidence="9 10">
    <name type="scientific">Ramlibacter aquaticus</name>
    <dbReference type="NCBI Taxonomy" id="2780094"/>
    <lineage>
        <taxon>Bacteria</taxon>
        <taxon>Pseudomonadati</taxon>
        <taxon>Pseudomonadota</taxon>
        <taxon>Betaproteobacteria</taxon>
        <taxon>Burkholderiales</taxon>
        <taxon>Comamonadaceae</taxon>
        <taxon>Ramlibacter</taxon>
    </lineage>
</organism>
<dbReference type="EMBL" id="JADDOJ010000009">
    <property type="protein sequence ID" value="MBE7939711.1"/>
    <property type="molecule type" value="Genomic_DNA"/>
</dbReference>
<keyword evidence="5" id="KW-0418">Kinase</keyword>
<proteinExistence type="predicted"/>
<evidence type="ECO:0000256" key="4">
    <source>
        <dbReference type="ARBA" id="ARBA00022679"/>
    </source>
</evidence>